<dbReference type="VEuPathDB" id="CryptoDB:Vbra_18287"/>
<dbReference type="InParanoid" id="A0A0G4GLN9"/>
<proteinExistence type="predicted"/>
<dbReference type="Proteomes" id="UP000041254">
    <property type="component" value="Unassembled WGS sequence"/>
</dbReference>
<accession>A0A0G4GLN9</accession>
<evidence type="ECO:0000313" key="2">
    <source>
        <dbReference type="EMBL" id="CEM31034.1"/>
    </source>
</evidence>
<gene>
    <name evidence="2" type="ORF">Vbra_18287</name>
</gene>
<reference evidence="2 3" key="1">
    <citation type="submission" date="2014-11" db="EMBL/GenBank/DDBJ databases">
        <authorList>
            <person name="Zhu J."/>
            <person name="Qi W."/>
            <person name="Song R."/>
        </authorList>
    </citation>
    <scope>NUCLEOTIDE SEQUENCE [LARGE SCALE GENOMIC DNA]</scope>
</reference>
<feature type="compositionally biased region" description="Low complexity" evidence="1">
    <location>
        <begin position="91"/>
        <end position="104"/>
    </location>
</feature>
<keyword evidence="3" id="KW-1185">Reference proteome</keyword>
<evidence type="ECO:0000313" key="3">
    <source>
        <dbReference type="Proteomes" id="UP000041254"/>
    </source>
</evidence>
<feature type="region of interest" description="Disordered" evidence="1">
    <location>
        <begin position="53"/>
        <end position="252"/>
    </location>
</feature>
<dbReference type="EMBL" id="CDMY01000708">
    <property type="protein sequence ID" value="CEM31034.1"/>
    <property type="molecule type" value="Genomic_DNA"/>
</dbReference>
<protein>
    <submittedName>
        <fullName evidence="2">Uncharacterized protein</fullName>
    </submittedName>
</protein>
<feature type="compositionally biased region" description="Basic residues" evidence="1">
    <location>
        <begin position="56"/>
        <end position="66"/>
    </location>
</feature>
<organism evidence="2 3">
    <name type="scientific">Vitrella brassicaformis (strain CCMP3155)</name>
    <dbReference type="NCBI Taxonomy" id="1169540"/>
    <lineage>
        <taxon>Eukaryota</taxon>
        <taxon>Sar</taxon>
        <taxon>Alveolata</taxon>
        <taxon>Colpodellida</taxon>
        <taxon>Vitrellaceae</taxon>
        <taxon>Vitrella</taxon>
    </lineage>
</organism>
<name>A0A0G4GLN9_VITBC</name>
<evidence type="ECO:0000256" key="1">
    <source>
        <dbReference type="SAM" id="MobiDB-lite"/>
    </source>
</evidence>
<sequence>MSVSWLLVLVTVLSYLCYRYRHLLSRLATTLFGEQHAPQQLTDEEILKEFGEQGRKAKKKTKRAARTKNVAPPDATGHPADGQHHENSTVPAAAAPADAAAAAAHPGRLPQDAGAEQDDGDADDHGHESVSDNDELTAAASTRNPYYIPDDETPLEQMRRLGGRLRAAEEAEWETAPGRGRGRGESSGLTERQRKNKLKAEKRKQEKEAKEAVQAERLRQHKLRLQQVRAEEQAKTRQAGVRPPMSSVWTDR</sequence>
<dbReference type="AlphaFoldDB" id="A0A0G4GLN9"/>
<feature type="compositionally biased region" description="Basic and acidic residues" evidence="1">
    <location>
        <begin position="203"/>
        <end position="218"/>
    </location>
</feature>